<keyword evidence="2" id="KW-0863">Zinc-finger</keyword>
<keyword evidence="9" id="KW-1185">Reference proteome</keyword>
<proteinExistence type="predicted"/>
<dbReference type="InterPro" id="IPR007055">
    <property type="entry name" value="BON_dom"/>
</dbReference>
<evidence type="ECO:0000313" key="9">
    <source>
        <dbReference type="Proteomes" id="UP000503251"/>
    </source>
</evidence>
<dbReference type="InterPro" id="IPR000962">
    <property type="entry name" value="Znf_DskA_TraR"/>
</dbReference>
<feature type="zinc finger region" description="dksA C4-type" evidence="4">
    <location>
        <begin position="85"/>
        <end position="109"/>
    </location>
</feature>
<organism evidence="8 9">
    <name type="scientific">Oceanidesulfovibrio marinus</name>
    <dbReference type="NCBI Taxonomy" id="370038"/>
    <lineage>
        <taxon>Bacteria</taxon>
        <taxon>Pseudomonadati</taxon>
        <taxon>Thermodesulfobacteriota</taxon>
        <taxon>Desulfovibrionia</taxon>
        <taxon>Desulfovibrionales</taxon>
        <taxon>Desulfovibrionaceae</taxon>
        <taxon>Oceanidesulfovibrio</taxon>
    </lineage>
</organism>
<evidence type="ECO:0000313" key="8">
    <source>
        <dbReference type="EMBL" id="QJT09417.1"/>
    </source>
</evidence>
<keyword evidence="5" id="KW-0175">Coiled coil</keyword>
<evidence type="ECO:0000256" key="2">
    <source>
        <dbReference type="ARBA" id="ARBA00022771"/>
    </source>
</evidence>
<evidence type="ECO:0000256" key="6">
    <source>
        <dbReference type="SAM" id="MobiDB-lite"/>
    </source>
</evidence>
<evidence type="ECO:0000256" key="1">
    <source>
        <dbReference type="ARBA" id="ARBA00022723"/>
    </source>
</evidence>
<keyword evidence="3" id="KW-0862">Zinc</keyword>
<evidence type="ECO:0000256" key="3">
    <source>
        <dbReference type="ARBA" id="ARBA00022833"/>
    </source>
</evidence>
<dbReference type="SUPFAM" id="SSF57716">
    <property type="entry name" value="Glucocorticoid receptor-like (DNA-binding domain)"/>
    <property type="match status" value="1"/>
</dbReference>
<dbReference type="PANTHER" id="PTHR33823">
    <property type="entry name" value="RNA POLYMERASE-BINDING TRANSCRIPTION FACTOR DKSA-RELATED"/>
    <property type="match status" value="1"/>
</dbReference>
<dbReference type="PROSITE" id="PS51128">
    <property type="entry name" value="ZF_DKSA_2"/>
    <property type="match status" value="1"/>
</dbReference>
<evidence type="ECO:0000256" key="4">
    <source>
        <dbReference type="PROSITE-ProRule" id="PRU00510"/>
    </source>
</evidence>
<evidence type="ECO:0000256" key="5">
    <source>
        <dbReference type="SAM" id="Coils"/>
    </source>
</evidence>
<name>A0ABX6NI46_9BACT</name>
<dbReference type="Pfam" id="PF01258">
    <property type="entry name" value="zf-dskA_traR"/>
    <property type="match status" value="1"/>
</dbReference>
<reference evidence="8 9" key="1">
    <citation type="submission" date="2019-04" db="EMBL/GenBank/DDBJ databases">
        <title>Isolation and culture of sulfate reducing bacteria from the cold seep of the South China Sea.</title>
        <authorList>
            <person name="Sun C."/>
            <person name="Liu R."/>
        </authorList>
    </citation>
    <scope>NUCLEOTIDE SEQUENCE [LARGE SCALE GENOMIC DNA]</scope>
    <source>
        <strain evidence="8 9">CS1</strain>
    </source>
</reference>
<dbReference type="SUPFAM" id="SSF109635">
    <property type="entry name" value="DnaK suppressor protein DksA, alpha-hairpin domain"/>
    <property type="match status" value="1"/>
</dbReference>
<dbReference type="EMBL" id="CP039543">
    <property type="protein sequence ID" value="QJT09417.1"/>
    <property type="molecule type" value="Genomic_DNA"/>
</dbReference>
<dbReference type="Gene3D" id="1.20.120.910">
    <property type="entry name" value="DksA, coiled-coil domain"/>
    <property type="match status" value="1"/>
</dbReference>
<feature type="domain" description="BON" evidence="7">
    <location>
        <begin position="137"/>
        <end position="205"/>
    </location>
</feature>
<accession>A0ABX6NI46</accession>
<evidence type="ECO:0000259" key="7">
    <source>
        <dbReference type="PROSITE" id="PS50914"/>
    </source>
</evidence>
<gene>
    <name evidence="8" type="ORF">E8L03_10905</name>
</gene>
<dbReference type="PANTHER" id="PTHR33823:SF4">
    <property type="entry name" value="GENERAL STRESS PROTEIN 16O"/>
    <property type="match status" value="1"/>
</dbReference>
<protein>
    <submittedName>
        <fullName evidence="8">TraR/DksA family transcriptional regulator</fullName>
    </submittedName>
</protein>
<keyword evidence="1" id="KW-0479">Metal-binding</keyword>
<sequence length="257" mass="29393">MTLNASDLKELQDDLEERRTMLLNQRQTLAERRQELHVEQAEPEEMARNEDERRALSSMQDRMDDEFVLVDEALQRIANGSYGHCLDCGKEISQDRLRAKPWAQYCRRHVEAHEGEPGTEAEEGEGVTLPDEFVGLDDAAIALRVVDALNYDGRVSMDSLDVEFTGGRLRLSGMLPGHDAHEALRNVVREELGFEDYVDDTRVERPLNPPRRTNRTIPERETEEEELFQGEEIETDPDAADEEGEVLDPSDTFHSEE</sequence>
<feature type="region of interest" description="Disordered" evidence="6">
    <location>
        <begin position="205"/>
        <end position="257"/>
    </location>
</feature>
<dbReference type="InterPro" id="IPR037187">
    <property type="entry name" value="DnaK_N"/>
</dbReference>
<dbReference type="Proteomes" id="UP000503251">
    <property type="component" value="Chromosome"/>
</dbReference>
<feature type="coiled-coil region" evidence="5">
    <location>
        <begin position="5"/>
        <end position="32"/>
    </location>
</feature>
<feature type="compositionally biased region" description="Acidic residues" evidence="6">
    <location>
        <begin position="221"/>
        <end position="248"/>
    </location>
</feature>
<dbReference type="PROSITE" id="PS50914">
    <property type="entry name" value="BON"/>
    <property type="match status" value="1"/>
</dbReference>
<dbReference type="RefSeq" id="WP_171267366.1">
    <property type="nucleotide sequence ID" value="NZ_CP039543.1"/>
</dbReference>